<evidence type="ECO:0000313" key="3">
    <source>
        <dbReference type="Proteomes" id="UP000688947"/>
    </source>
</evidence>
<gene>
    <name evidence="2" type="ORF">JG687_00012831</name>
</gene>
<dbReference type="AlphaFoldDB" id="A0A8T1U0R3"/>
<organism evidence="2 3">
    <name type="scientific">Phytophthora cactorum</name>
    <dbReference type="NCBI Taxonomy" id="29920"/>
    <lineage>
        <taxon>Eukaryota</taxon>
        <taxon>Sar</taxon>
        <taxon>Stramenopiles</taxon>
        <taxon>Oomycota</taxon>
        <taxon>Peronosporomycetes</taxon>
        <taxon>Peronosporales</taxon>
        <taxon>Peronosporaceae</taxon>
        <taxon>Phytophthora</taxon>
    </lineage>
</organism>
<dbReference type="Proteomes" id="UP000688947">
    <property type="component" value="Unassembled WGS sequence"/>
</dbReference>
<feature type="compositionally biased region" description="Basic and acidic residues" evidence="1">
    <location>
        <begin position="8"/>
        <end position="27"/>
    </location>
</feature>
<dbReference type="EMBL" id="JAENGZ010000893">
    <property type="protein sequence ID" value="KAG6952715.1"/>
    <property type="molecule type" value="Genomic_DNA"/>
</dbReference>
<protein>
    <submittedName>
        <fullName evidence="2">Uncharacterized protein</fullName>
    </submittedName>
</protein>
<name>A0A8T1U0R3_9STRA</name>
<evidence type="ECO:0000313" key="2">
    <source>
        <dbReference type="EMBL" id="KAG6952715.1"/>
    </source>
</evidence>
<accession>A0A8T1U0R3</accession>
<sequence>MVCGFANDTKRQAGRDTGRSRSTREDAVQKLVRTGTASSCGLPWSGCGRWRSLTRQFVSTRCYASALRTKPRLFWLTCEETRTFTTRPRS</sequence>
<reference evidence="2" key="1">
    <citation type="submission" date="2021-01" db="EMBL/GenBank/DDBJ databases">
        <title>Phytophthora aleatoria, a newly-described species from Pinus radiata is distinct from Phytophthora cactorum isolates based on comparative genomics.</title>
        <authorList>
            <person name="Mcdougal R."/>
            <person name="Panda P."/>
            <person name="Williams N."/>
            <person name="Studholme D.J."/>
        </authorList>
    </citation>
    <scope>NUCLEOTIDE SEQUENCE</scope>
    <source>
        <strain evidence="2">NZFS 3830</strain>
    </source>
</reference>
<proteinExistence type="predicted"/>
<feature type="region of interest" description="Disordered" evidence="1">
    <location>
        <begin position="1"/>
        <end position="27"/>
    </location>
</feature>
<evidence type="ECO:0000256" key="1">
    <source>
        <dbReference type="SAM" id="MobiDB-lite"/>
    </source>
</evidence>
<comment type="caution">
    <text evidence="2">The sequence shown here is derived from an EMBL/GenBank/DDBJ whole genome shotgun (WGS) entry which is preliminary data.</text>
</comment>